<dbReference type="EMBL" id="BMAT01008133">
    <property type="protein sequence ID" value="GFR78571.1"/>
    <property type="molecule type" value="Genomic_DNA"/>
</dbReference>
<protein>
    <submittedName>
        <fullName evidence="2">Uncharacterized protein</fullName>
    </submittedName>
</protein>
<proteinExistence type="predicted"/>
<feature type="region of interest" description="Disordered" evidence="1">
    <location>
        <begin position="74"/>
        <end position="97"/>
    </location>
</feature>
<keyword evidence="3" id="KW-1185">Reference proteome</keyword>
<comment type="caution">
    <text evidence="2">The sequence shown here is derived from an EMBL/GenBank/DDBJ whole genome shotgun (WGS) entry which is preliminary data.</text>
</comment>
<evidence type="ECO:0000313" key="2">
    <source>
        <dbReference type="EMBL" id="GFR78571.1"/>
    </source>
</evidence>
<dbReference type="AlphaFoldDB" id="A0AAV4G0E4"/>
<accession>A0AAV4G0E4</accession>
<name>A0AAV4G0E4_9GAST</name>
<evidence type="ECO:0000313" key="3">
    <source>
        <dbReference type="Proteomes" id="UP000762676"/>
    </source>
</evidence>
<gene>
    <name evidence="2" type="ORF">ElyMa_003997800</name>
</gene>
<organism evidence="2 3">
    <name type="scientific">Elysia marginata</name>
    <dbReference type="NCBI Taxonomy" id="1093978"/>
    <lineage>
        <taxon>Eukaryota</taxon>
        <taxon>Metazoa</taxon>
        <taxon>Spiralia</taxon>
        <taxon>Lophotrochozoa</taxon>
        <taxon>Mollusca</taxon>
        <taxon>Gastropoda</taxon>
        <taxon>Heterobranchia</taxon>
        <taxon>Euthyneura</taxon>
        <taxon>Panpulmonata</taxon>
        <taxon>Sacoglossa</taxon>
        <taxon>Placobranchoidea</taxon>
        <taxon>Plakobranchidae</taxon>
        <taxon>Elysia</taxon>
    </lineage>
</organism>
<reference evidence="2 3" key="1">
    <citation type="journal article" date="2021" name="Elife">
        <title>Chloroplast acquisition without the gene transfer in kleptoplastic sea slugs, Plakobranchus ocellatus.</title>
        <authorList>
            <person name="Maeda T."/>
            <person name="Takahashi S."/>
            <person name="Yoshida T."/>
            <person name="Shimamura S."/>
            <person name="Takaki Y."/>
            <person name="Nagai Y."/>
            <person name="Toyoda A."/>
            <person name="Suzuki Y."/>
            <person name="Arimoto A."/>
            <person name="Ishii H."/>
            <person name="Satoh N."/>
            <person name="Nishiyama T."/>
            <person name="Hasebe M."/>
            <person name="Maruyama T."/>
            <person name="Minagawa J."/>
            <person name="Obokata J."/>
            <person name="Shigenobu S."/>
        </authorList>
    </citation>
    <scope>NUCLEOTIDE SEQUENCE [LARGE SCALE GENOMIC DNA]</scope>
</reference>
<sequence length="97" mass="10060">MVPGEGVESGGWGHIRLPPEARGDVLCLGIPVRTGKRTESSMSRPGVASGYSLVLGIEGELERKALFEVGASVAASRPAARRQDGPISSHTHRGGGE</sequence>
<dbReference type="Proteomes" id="UP000762676">
    <property type="component" value="Unassembled WGS sequence"/>
</dbReference>
<evidence type="ECO:0000256" key="1">
    <source>
        <dbReference type="SAM" id="MobiDB-lite"/>
    </source>
</evidence>